<feature type="compositionally biased region" description="Polar residues" evidence="2">
    <location>
        <begin position="254"/>
        <end position="263"/>
    </location>
</feature>
<dbReference type="Proteomes" id="UP001310594">
    <property type="component" value="Unassembled WGS sequence"/>
</dbReference>
<comment type="caution">
    <text evidence="3">The sequence shown here is derived from an EMBL/GenBank/DDBJ whole genome shotgun (WGS) entry which is preliminary data.</text>
</comment>
<accession>A0AAN7W317</accession>
<dbReference type="AlphaFoldDB" id="A0AAN7W317"/>
<protein>
    <submittedName>
        <fullName evidence="3">Uncharacterized protein</fullName>
    </submittedName>
</protein>
<dbReference type="PANTHER" id="PTHR14778">
    <property type="entry name" value="KINETOCHORE-ASSOCIATED PROTEIN DSN1 HOMOLOG"/>
    <property type="match status" value="1"/>
</dbReference>
<sequence length="611" mass="66061">MSIVLSRSPLGPIGMNGAGTSKRRSARLSHEGIEENEPPAKKSKANGAQATTVSTKEQDGDAKVVAKRKPRKTYDEDVDGFAFNKGTRKAKEPKQPAVRNSVIEDAPPVVAAPVPAKVTSPVKPQAPAPAPTEEAAPKPAPKKTRRRFPTTPEREAADRPKRRSKRLSSENESSDPVPSPFKSAHAKSHANTERSPSPDKARPITVSKKRKVGENGGEEEQKVMRIALPFQDTPVIRRNKEMRKGDSNDHRRSSSGMRGQRASSLMDEGRGNGTYAPVILSATSNLTPLLAAEVLGEHDQSNSNEQGEMLSGVQQVTPETSDSTSPVDTETIPSNQEHLADRARLDDTALPHTEVPTAEFFKHISADITEPRRMRCLLGWCGTRALPPKPDPPMDSSSVVEGREFQALQAARVIQAELSQDLVAKGMLSDWFSRDEGELPLVPLRRAANPRNVANAKKAEELEGELARLKAELASWEALKDNAIPVSPPSKPGASGEIDGALSPLQDELLDSPQRAILEELRAPGPTDPEAVQGRLRTVAEGLEFSVDSFAQGVHAFATSRDTAERLAERSLSDAASVLEGREKARKGEGKGVDPLEALRGLGRVLNGRRR</sequence>
<dbReference type="GO" id="GO:0051301">
    <property type="term" value="P:cell division"/>
    <property type="evidence" value="ECO:0007669"/>
    <property type="project" value="InterPro"/>
</dbReference>
<feature type="compositionally biased region" description="Polar residues" evidence="2">
    <location>
        <begin position="46"/>
        <end position="55"/>
    </location>
</feature>
<dbReference type="PANTHER" id="PTHR14778:SF2">
    <property type="entry name" value="KINETOCHORE-ASSOCIATED PROTEIN DSN1 HOMOLOG"/>
    <property type="match status" value="1"/>
</dbReference>
<evidence type="ECO:0000313" key="4">
    <source>
        <dbReference type="Proteomes" id="UP001310594"/>
    </source>
</evidence>
<name>A0AAN7W317_9PEZI</name>
<proteinExistence type="predicted"/>
<evidence type="ECO:0000256" key="1">
    <source>
        <dbReference type="SAM" id="Coils"/>
    </source>
</evidence>
<organism evidence="3 4">
    <name type="scientific">Elasticomyces elasticus</name>
    <dbReference type="NCBI Taxonomy" id="574655"/>
    <lineage>
        <taxon>Eukaryota</taxon>
        <taxon>Fungi</taxon>
        <taxon>Dikarya</taxon>
        <taxon>Ascomycota</taxon>
        <taxon>Pezizomycotina</taxon>
        <taxon>Dothideomycetes</taxon>
        <taxon>Dothideomycetidae</taxon>
        <taxon>Mycosphaerellales</taxon>
        <taxon>Teratosphaeriaceae</taxon>
        <taxon>Elasticomyces</taxon>
    </lineage>
</organism>
<evidence type="ECO:0000256" key="2">
    <source>
        <dbReference type="SAM" id="MobiDB-lite"/>
    </source>
</evidence>
<feature type="compositionally biased region" description="Basic and acidic residues" evidence="2">
    <location>
        <begin position="190"/>
        <end position="202"/>
    </location>
</feature>
<dbReference type="Pfam" id="PF08202">
    <property type="entry name" value="MIS13"/>
    <property type="match status" value="2"/>
</dbReference>
<reference evidence="3" key="1">
    <citation type="submission" date="2023-08" db="EMBL/GenBank/DDBJ databases">
        <title>Black Yeasts Isolated from many extreme environments.</title>
        <authorList>
            <person name="Coleine C."/>
            <person name="Stajich J.E."/>
            <person name="Selbmann L."/>
        </authorList>
    </citation>
    <scope>NUCLEOTIDE SEQUENCE</scope>
    <source>
        <strain evidence="3">CCFEE 5810</strain>
    </source>
</reference>
<dbReference type="GO" id="GO:0007059">
    <property type="term" value="P:chromosome segregation"/>
    <property type="evidence" value="ECO:0007669"/>
    <property type="project" value="InterPro"/>
</dbReference>
<dbReference type="EMBL" id="JAVRQU010000014">
    <property type="protein sequence ID" value="KAK5695335.1"/>
    <property type="molecule type" value="Genomic_DNA"/>
</dbReference>
<dbReference type="GO" id="GO:0000444">
    <property type="term" value="C:MIS12/MIND type complex"/>
    <property type="evidence" value="ECO:0007669"/>
    <property type="project" value="InterPro"/>
</dbReference>
<feature type="compositionally biased region" description="Basic and acidic residues" evidence="2">
    <location>
        <begin position="238"/>
        <end position="252"/>
    </location>
</feature>
<feature type="region of interest" description="Disordered" evidence="2">
    <location>
        <begin position="1"/>
        <end position="269"/>
    </location>
</feature>
<feature type="coiled-coil region" evidence="1">
    <location>
        <begin position="452"/>
        <end position="479"/>
    </location>
</feature>
<feature type="region of interest" description="Disordered" evidence="2">
    <location>
        <begin position="298"/>
        <end position="332"/>
    </location>
</feature>
<feature type="compositionally biased region" description="Polar residues" evidence="2">
    <location>
        <begin position="301"/>
        <end position="332"/>
    </location>
</feature>
<feature type="compositionally biased region" description="Low complexity" evidence="2">
    <location>
        <begin position="106"/>
        <end position="123"/>
    </location>
</feature>
<dbReference type="InterPro" id="IPR013218">
    <property type="entry name" value="Dsn1/Mis13"/>
</dbReference>
<evidence type="ECO:0000313" key="3">
    <source>
        <dbReference type="EMBL" id="KAK5695335.1"/>
    </source>
</evidence>
<keyword evidence="1" id="KW-0175">Coiled coil</keyword>
<gene>
    <name evidence="3" type="ORF">LTR97_008841</name>
</gene>